<dbReference type="Proteomes" id="UP001333110">
    <property type="component" value="Unassembled WGS sequence"/>
</dbReference>
<name>A0AAN7S424_MYCAM</name>
<protein>
    <submittedName>
        <fullName evidence="1">Uncharacterized protein</fullName>
    </submittedName>
</protein>
<organism evidence="1 2">
    <name type="scientific">Mycteria americana</name>
    <name type="common">Wood stork</name>
    <dbReference type="NCBI Taxonomy" id="33587"/>
    <lineage>
        <taxon>Eukaryota</taxon>
        <taxon>Metazoa</taxon>
        <taxon>Chordata</taxon>
        <taxon>Craniata</taxon>
        <taxon>Vertebrata</taxon>
        <taxon>Euteleostomi</taxon>
        <taxon>Archelosauria</taxon>
        <taxon>Archosauria</taxon>
        <taxon>Dinosauria</taxon>
        <taxon>Saurischia</taxon>
        <taxon>Theropoda</taxon>
        <taxon>Coelurosauria</taxon>
        <taxon>Aves</taxon>
        <taxon>Neognathae</taxon>
        <taxon>Neoaves</taxon>
        <taxon>Aequornithes</taxon>
        <taxon>Ciconiiformes</taxon>
        <taxon>Ciconiidae</taxon>
        <taxon>Mycteria</taxon>
    </lineage>
</organism>
<reference evidence="1 2" key="1">
    <citation type="journal article" date="2023" name="J. Hered.">
        <title>Chromosome-level genome of the wood stork (Mycteria americana) provides insight into avian chromosome evolution.</title>
        <authorList>
            <person name="Flamio R. Jr."/>
            <person name="Ramstad K.M."/>
        </authorList>
    </citation>
    <scope>NUCLEOTIDE SEQUENCE [LARGE SCALE GENOMIC DNA]</scope>
    <source>
        <strain evidence="1">JAX WOST 10</strain>
    </source>
</reference>
<proteinExistence type="predicted"/>
<sequence>MHERDRTSQRTVKTKMMWLHLSAPPRYYCSGERGSNRCITLVALCRTLSSMSMSPLYWGAQNRTQCSRCGLTSAEQRGRITSLDLLAILLLMQPRIPSAFFKGRVHCLLIFNLVSTRTLRSFSAKLFSSWAVLSTYWWMEIKQQSPSSNLGFRHDGKLSHKYVCYLEQQSTFEKQAALYTGANCNPSDSTAEEVRSCRLWIWKEIKKEPECLCSHLVAHPKKGWLHTCPNHPKREAEQERRKAVAQWGLGGHRCLSGSCQYPNIHSGLILFNIFINYLSDKTDPSATLWTIDWDNRNFIMFNKKCEVRCLTQTNSIYHRRLGIDWLCSSLAEMTWGVLSPQIIQTPYRRHITHNERLRELGFVSVAKRRPRGNLIAAYNCLKSSWSDDRPKLPSAVADNATSGQHHKLQLGWFRLDKHD</sequence>
<dbReference type="AlphaFoldDB" id="A0AAN7S424"/>
<gene>
    <name evidence="1" type="ORF">QYF61_021221</name>
</gene>
<keyword evidence="2" id="KW-1185">Reference proteome</keyword>
<dbReference type="EMBL" id="JAUNZN010000002">
    <property type="protein sequence ID" value="KAK4827750.1"/>
    <property type="molecule type" value="Genomic_DNA"/>
</dbReference>
<evidence type="ECO:0000313" key="1">
    <source>
        <dbReference type="EMBL" id="KAK4827750.1"/>
    </source>
</evidence>
<accession>A0AAN7S424</accession>
<evidence type="ECO:0000313" key="2">
    <source>
        <dbReference type="Proteomes" id="UP001333110"/>
    </source>
</evidence>
<comment type="caution">
    <text evidence="1">The sequence shown here is derived from an EMBL/GenBank/DDBJ whole genome shotgun (WGS) entry which is preliminary data.</text>
</comment>